<dbReference type="HOGENOM" id="CLU_060782_0_0_1"/>
<sequence>MSGSPWKRVAWQKNMATLAKIPLVDAIEQAENLDRQLKETGEFAGPMHGVPVSLKDQFHVKYAETTIGYVSWVGTFEGAQGTGREFHDQSQLVEELHSLGAVLYCKVIEWEPPSHEEALALHDIILDIDGGDDVWRQLNILHEPVIPQVSERFGNGPKDPVPTLELLDIVLKHKAYVARYLEYWASTVKHTGTGRAVDAVILPVAPHAAVIPGDAVLPVTKADKNVDVAHGDFKPLTPKDEVNWRAYTYDGAPVCVQLMGRKFEEERILGIAMRVEELFRKLTKWVVSALIVDN</sequence>
<dbReference type="InterPro" id="IPR023631">
    <property type="entry name" value="Amidase_dom"/>
</dbReference>
<dbReference type="PANTHER" id="PTHR46072:SF8">
    <property type="entry name" value="AMIDASE DOMAIN-CONTAINING PROTEIN"/>
    <property type="match status" value="1"/>
</dbReference>
<dbReference type="Pfam" id="PF01425">
    <property type="entry name" value="Amidase"/>
    <property type="match status" value="1"/>
</dbReference>
<dbReference type="Gene3D" id="3.90.1300.10">
    <property type="entry name" value="Amidase signature (AS) domain"/>
    <property type="match status" value="2"/>
</dbReference>
<dbReference type="EMBL" id="ADNJ02000028">
    <property type="protein sequence ID" value="EFY94235.2"/>
    <property type="molecule type" value="Genomic_DNA"/>
</dbReference>
<organism evidence="4 5">
    <name type="scientific">Metarhizium robertsii (strain ARSEF 23 / ATCC MYA-3075)</name>
    <name type="common">Metarhizium anisopliae (strain ARSEF 23)</name>
    <dbReference type="NCBI Taxonomy" id="655844"/>
    <lineage>
        <taxon>Eukaryota</taxon>
        <taxon>Fungi</taxon>
        <taxon>Dikarya</taxon>
        <taxon>Ascomycota</taxon>
        <taxon>Pezizomycotina</taxon>
        <taxon>Sordariomycetes</taxon>
        <taxon>Hypocreomycetidae</taxon>
        <taxon>Hypocreales</taxon>
        <taxon>Clavicipitaceae</taxon>
        <taxon>Metarhizium</taxon>
    </lineage>
</organism>
<dbReference type="GO" id="GO:0016787">
    <property type="term" value="F:hydrolase activity"/>
    <property type="evidence" value="ECO:0007669"/>
    <property type="project" value="UniProtKB-KW"/>
</dbReference>
<reference evidence="4 5" key="1">
    <citation type="journal article" date="2011" name="PLoS Genet.">
        <title>Genome sequencing and comparative transcriptomics of the model entomopathogenic fungi Metarhizium anisopliae and M. acridum.</title>
        <authorList>
            <person name="Gao Q."/>
            <person name="Jin K."/>
            <person name="Ying S.H."/>
            <person name="Zhang Y."/>
            <person name="Xiao G."/>
            <person name="Shang Y."/>
            <person name="Duan Z."/>
            <person name="Hu X."/>
            <person name="Xie X.Q."/>
            <person name="Zhou G."/>
            <person name="Peng G."/>
            <person name="Luo Z."/>
            <person name="Huang W."/>
            <person name="Wang B."/>
            <person name="Fang W."/>
            <person name="Wang S."/>
            <person name="Zhong Y."/>
            <person name="Ma L.J."/>
            <person name="St Leger R.J."/>
            <person name="Zhao G.P."/>
            <person name="Pei Y."/>
            <person name="Feng M.G."/>
            <person name="Xia Y."/>
            <person name="Wang C."/>
        </authorList>
    </citation>
    <scope>NUCLEOTIDE SEQUENCE [LARGE SCALE GENOMIC DNA]</scope>
    <source>
        <strain evidence="5">ARSEF 23 / ATCC MYA-3075</strain>
    </source>
</reference>
<proteinExistence type="inferred from homology"/>
<dbReference type="KEGG" id="maj:MAA_10303"/>
<comment type="caution">
    <text evidence="4">The sequence shown here is derived from an EMBL/GenBank/DDBJ whole genome shotgun (WGS) entry which is preliminary data.</text>
</comment>
<accession>E9FDF4</accession>
<keyword evidence="2" id="KW-0378">Hydrolase</keyword>
<dbReference type="Proteomes" id="UP000002498">
    <property type="component" value="Unassembled WGS sequence"/>
</dbReference>
<reference evidence="4 5" key="2">
    <citation type="journal article" date="2014" name="Proc. Natl. Acad. Sci. U.S.A.">
        <title>Trajectory and genomic determinants of fungal-pathogen speciation and host adaptation.</title>
        <authorList>
            <person name="Hu X."/>
            <person name="Xiao G."/>
            <person name="Zheng P."/>
            <person name="Shang Y."/>
            <person name="Su Y."/>
            <person name="Zhang X."/>
            <person name="Liu X."/>
            <person name="Zhan S."/>
            <person name="St Leger R.J."/>
            <person name="Wang C."/>
        </authorList>
    </citation>
    <scope>GENOME REANNOTATION</scope>
    <source>
        <strain evidence="5">ARSEF 23 / ATCC MYA-3075</strain>
    </source>
</reference>
<evidence type="ECO:0000256" key="2">
    <source>
        <dbReference type="ARBA" id="ARBA00022801"/>
    </source>
</evidence>
<evidence type="ECO:0000256" key="1">
    <source>
        <dbReference type="ARBA" id="ARBA00009199"/>
    </source>
</evidence>
<keyword evidence="5" id="KW-1185">Reference proteome</keyword>
<protein>
    <submittedName>
        <fullName evidence="4">General amidase GmdA</fullName>
    </submittedName>
</protein>
<dbReference type="AlphaFoldDB" id="E9FDF4"/>
<dbReference type="RefSeq" id="XP_007826492.2">
    <property type="nucleotide sequence ID" value="XM_007828301.2"/>
</dbReference>
<evidence type="ECO:0000313" key="4">
    <source>
        <dbReference type="EMBL" id="EFY94235.2"/>
    </source>
</evidence>
<dbReference type="PANTHER" id="PTHR46072">
    <property type="entry name" value="AMIDASE-RELATED-RELATED"/>
    <property type="match status" value="1"/>
</dbReference>
<evidence type="ECO:0000259" key="3">
    <source>
        <dbReference type="Pfam" id="PF01425"/>
    </source>
</evidence>
<gene>
    <name evidence="4" type="ORF">MAA_10303</name>
</gene>
<name>E9FDF4_METRA</name>
<feature type="domain" description="Amidase" evidence="3">
    <location>
        <begin position="23"/>
        <end position="106"/>
    </location>
</feature>
<evidence type="ECO:0000313" key="5">
    <source>
        <dbReference type="Proteomes" id="UP000002498"/>
    </source>
</evidence>
<dbReference type="InterPro" id="IPR036928">
    <property type="entry name" value="AS_sf"/>
</dbReference>
<dbReference type="SUPFAM" id="SSF75304">
    <property type="entry name" value="Amidase signature (AS) enzymes"/>
    <property type="match status" value="2"/>
</dbReference>
<dbReference type="OrthoDB" id="6428749at2759"/>
<comment type="similarity">
    <text evidence="1">Belongs to the amidase family.</text>
</comment>
<dbReference type="GeneID" id="19264589"/>